<name>A0AAD5PN04_9CRUS</name>
<gene>
    <name evidence="6" type="ORF">GHT06_021577</name>
</gene>
<dbReference type="Proteomes" id="UP000820818">
    <property type="component" value="Linkage Group LG9"/>
</dbReference>
<organism evidence="6 7">
    <name type="scientific">Daphnia sinensis</name>
    <dbReference type="NCBI Taxonomy" id="1820382"/>
    <lineage>
        <taxon>Eukaryota</taxon>
        <taxon>Metazoa</taxon>
        <taxon>Ecdysozoa</taxon>
        <taxon>Arthropoda</taxon>
        <taxon>Crustacea</taxon>
        <taxon>Branchiopoda</taxon>
        <taxon>Diplostraca</taxon>
        <taxon>Cladocera</taxon>
        <taxon>Anomopoda</taxon>
        <taxon>Daphniidae</taxon>
        <taxon>Daphnia</taxon>
        <taxon>Daphnia similis group</taxon>
    </lineage>
</organism>
<dbReference type="InterPro" id="IPR006612">
    <property type="entry name" value="THAP_Znf"/>
</dbReference>
<evidence type="ECO:0000256" key="4">
    <source>
        <dbReference type="ARBA" id="ARBA00023125"/>
    </source>
</evidence>
<proteinExistence type="predicted"/>
<reference evidence="6 7" key="1">
    <citation type="submission" date="2022-05" db="EMBL/GenBank/DDBJ databases">
        <title>A multi-omics perspective on studying reproductive biology in Daphnia sinensis.</title>
        <authorList>
            <person name="Jia J."/>
        </authorList>
    </citation>
    <scope>NUCLEOTIDE SEQUENCE [LARGE SCALE GENOMIC DNA]</scope>
    <source>
        <strain evidence="6 7">WSL</strain>
    </source>
</reference>
<keyword evidence="2" id="KW-0863">Zinc-finger</keyword>
<keyword evidence="3" id="KW-0862">Zinc</keyword>
<dbReference type="AlphaFoldDB" id="A0AAD5PN04"/>
<dbReference type="Pfam" id="PF05485">
    <property type="entry name" value="THAP"/>
    <property type="match status" value="1"/>
</dbReference>
<keyword evidence="7" id="KW-1185">Reference proteome</keyword>
<accession>A0AAD5PN04</accession>
<keyword evidence="1" id="KW-0479">Metal-binding</keyword>
<sequence length="231" mass="26505">MRCYPCRDTYNSSRDKENGVTLFSVPKNFVKKWKEVIPHLNKSSYFCSLHFDAEEIEKGNEILKVFYPYVRWKLKLSSYPKYVLLMHSDYTQELVRKRTTRESDQATTLVPQKRRVLMDLPICSKQKNIMMPKVAAISKSSPHPTQPPDLVDELAKPPEEAVLVSLPKTFSHQVQAIQHEIISSDPEIVLATADIIENPEPMHGYLLAEEPMLTVFPTTVSVLSQVEEQSD</sequence>
<dbReference type="GO" id="GO:0008270">
    <property type="term" value="F:zinc ion binding"/>
    <property type="evidence" value="ECO:0007669"/>
    <property type="project" value="UniProtKB-KW"/>
</dbReference>
<evidence type="ECO:0000256" key="3">
    <source>
        <dbReference type="ARBA" id="ARBA00022833"/>
    </source>
</evidence>
<feature type="domain" description="THAP-type" evidence="5">
    <location>
        <begin position="6"/>
        <end position="80"/>
    </location>
</feature>
<dbReference type="GO" id="GO:0003677">
    <property type="term" value="F:DNA binding"/>
    <property type="evidence" value="ECO:0007669"/>
    <property type="project" value="UniProtKB-KW"/>
</dbReference>
<keyword evidence="4" id="KW-0238">DNA-binding</keyword>
<comment type="caution">
    <text evidence="6">The sequence shown here is derived from an EMBL/GenBank/DDBJ whole genome shotgun (WGS) entry which is preliminary data.</text>
</comment>
<protein>
    <recommendedName>
        <fullName evidence="5">THAP-type domain-containing protein</fullName>
    </recommendedName>
</protein>
<dbReference type="EMBL" id="WJBH02000009">
    <property type="protein sequence ID" value="KAI9553651.1"/>
    <property type="molecule type" value="Genomic_DNA"/>
</dbReference>
<evidence type="ECO:0000256" key="1">
    <source>
        <dbReference type="ARBA" id="ARBA00022723"/>
    </source>
</evidence>
<evidence type="ECO:0000313" key="6">
    <source>
        <dbReference type="EMBL" id="KAI9553651.1"/>
    </source>
</evidence>
<evidence type="ECO:0000256" key="2">
    <source>
        <dbReference type="ARBA" id="ARBA00022771"/>
    </source>
</evidence>
<evidence type="ECO:0000313" key="7">
    <source>
        <dbReference type="Proteomes" id="UP000820818"/>
    </source>
</evidence>
<evidence type="ECO:0000259" key="5">
    <source>
        <dbReference type="Pfam" id="PF05485"/>
    </source>
</evidence>